<dbReference type="InterPro" id="IPR002656">
    <property type="entry name" value="Acyl_transf_3_dom"/>
</dbReference>
<feature type="domain" description="Acyltransferase 3" evidence="2">
    <location>
        <begin position="13"/>
        <end position="340"/>
    </location>
</feature>
<dbReference type="PANTHER" id="PTHR23028">
    <property type="entry name" value="ACETYLTRANSFERASE"/>
    <property type="match status" value="1"/>
</dbReference>
<dbReference type="GO" id="GO:0016020">
    <property type="term" value="C:membrane"/>
    <property type="evidence" value="ECO:0007669"/>
    <property type="project" value="TreeGrafter"/>
</dbReference>
<feature type="transmembrane region" description="Helical" evidence="1">
    <location>
        <begin position="55"/>
        <end position="72"/>
    </location>
</feature>
<feature type="transmembrane region" description="Helical" evidence="1">
    <location>
        <begin position="198"/>
        <end position="219"/>
    </location>
</feature>
<evidence type="ECO:0000259" key="2">
    <source>
        <dbReference type="Pfam" id="PF01757"/>
    </source>
</evidence>
<evidence type="ECO:0000256" key="1">
    <source>
        <dbReference type="SAM" id="Phobius"/>
    </source>
</evidence>
<dbReference type="OrthoDB" id="290051at2"/>
<dbReference type="GO" id="GO:0016747">
    <property type="term" value="F:acyltransferase activity, transferring groups other than amino-acyl groups"/>
    <property type="evidence" value="ECO:0007669"/>
    <property type="project" value="InterPro"/>
</dbReference>
<reference evidence="4" key="1">
    <citation type="submission" date="2016-10" db="EMBL/GenBank/DDBJ databases">
        <authorList>
            <person name="Varghese N."/>
            <person name="Submissions S."/>
        </authorList>
    </citation>
    <scope>NUCLEOTIDE SEQUENCE [LARGE SCALE GENOMIC DNA]</scope>
    <source>
        <strain evidence="4">OR362-8,ATCC BAA-1266,JCM 13504</strain>
    </source>
</reference>
<feature type="transmembrane region" description="Helical" evidence="1">
    <location>
        <begin position="175"/>
        <end position="192"/>
    </location>
</feature>
<feature type="transmembrane region" description="Helical" evidence="1">
    <location>
        <begin position="323"/>
        <end position="344"/>
    </location>
</feature>
<feature type="transmembrane region" description="Helical" evidence="1">
    <location>
        <begin position="148"/>
        <end position="168"/>
    </location>
</feature>
<dbReference type="Pfam" id="PF01757">
    <property type="entry name" value="Acyl_transf_3"/>
    <property type="match status" value="1"/>
</dbReference>
<proteinExistence type="predicted"/>
<feature type="transmembrane region" description="Helical" evidence="1">
    <location>
        <begin position="290"/>
        <end position="311"/>
    </location>
</feature>
<keyword evidence="4" id="KW-1185">Reference proteome</keyword>
<dbReference type="AlphaFoldDB" id="A0A1I6BRW7"/>
<keyword evidence="1" id="KW-0812">Transmembrane</keyword>
<dbReference type="GO" id="GO:0016787">
    <property type="term" value="F:hydrolase activity"/>
    <property type="evidence" value="ECO:0007669"/>
    <property type="project" value="UniProtKB-KW"/>
</dbReference>
<dbReference type="EMBL" id="FOXS01000012">
    <property type="protein sequence ID" value="SFQ83671.1"/>
    <property type="molecule type" value="Genomic_DNA"/>
</dbReference>
<keyword evidence="1" id="KW-0472">Membrane</keyword>
<sequence>MEPELHHQPIRYHEIDLLRFIAAMSVVLFHFTFRGYYADHASPVAYAGIEAVSKYGYLGVELFFIISGYVVLMSAQGKTLSQFFISRVKRLYPAYWVACTLTFVVVRLWGPTTSSPFWSPMMAAPVKRYLASMTMLQGFCGIRDLDGVYWTLTYEISFYFLISLLIAFGWIKKHLVPFLALWLTYCALIGPVETPIPFVILLLPSQAPFFVAGMVLYLLQTKQAAAWKLYLLLLSSYGLCLRSARAGMKLTVLYYHQPFSLPVVCAVVTGCFVVFLMIVNSKRRLGPAKWLTWAGALTYPVYLLHHNMGYVVLQQLGSKVDKYFLLASMLAMVLLLSYLMHVWIERRYISMLGKNLQQLLEKA</sequence>
<dbReference type="GO" id="GO:0009103">
    <property type="term" value="P:lipopolysaccharide biosynthetic process"/>
    <property type="evidence" value="ECO:0007669"/>
    <property type="project" value="TreeGrafter"/>
</dbReference>
<evidence type="ECO:0000313" key="4">
    <source>
        <dbReference type="Proteomes" id="UP000199029"/>
    </source>
</evidence>
<dbReference type="InterPro" id="IPR050879">
    <property type="entry name" value="Acyltransferase_3"/>
</dbReference>
<keyword evidence="3" id="KW-0378">Hydrolase</keyword>
<dbReference type="RefSeq" id="WP_143080453.1">
    <property type="nucleotide sequence ID" value="NZ_FOXS01000012.1"/>
</dbReference>
<keyword evidence="1" id="KW-1133">Transmembrane helix</keyword>
<evidence type="ECO:0000313" key="3">
    <source>
        <dbReference type="EMBL" id="SFQ83671.1"/>
    </source>
</evidence>
<name>A0A1I6BRW7_HYMAR</name>
<feature type="transmembrane region" description="Helical" evidence="1">
    <location>
        <begin position="92"/>
        <end position="110"/>
    </location>
</feature>
<feature type="transmembrane region" description="Helical" evidence="1">
    <location>
        <begin position="226"/>
        <end position="244"/>
    </location>
</feature>
<keyword evidence="3" id="KW-0012">Acyltransferase</keyword>
<protein>
    <submittedName>
        <fullName evidence="3">Peptidoglycan/LPS O-acetylase OafA/YrhL, contains acyltransferase and SGNH-hydrolase domains</fullName>
    </submittedName>
</protein>
<gene>
    <name evidence="3" type="ORF">SAMN04515668_5024</name>
</gene>
<dbReference type="Proteomes" id="UP000199029">
    <property type="component" value="Unassembled WGS sequence"/>
</dbReference>
<keyword evidence="3" id="KW-0808">Transferase</keyword>
<feature type="transmembrane region" description="Helical" evidence="1">
    <location>
        <begin position="259"/>
        <end position="278"/>
    </location>
</feature>
<organism evidence="3 4">
    <name type="scientific">Hymenobacter arizonensis</name>
    <name type="common">Siccationidurans arizonensis</name>
    <dbReference type="NCBI Taxonomy" id="1227077"/>
    <lineage>
        <taxon>Bacteria</taxon>
        <taxon>Pseudomonadati</taxon>
        <taxon>Bacteroidota</taxon>
        <taxon>Cytophagia</taxon>
        <taxon>Cytophagales</taxon>
        <taxon>Hymenobacteraceae</taxon>
        <taxon>Hymenobacter</taxon>
    </lineage>
</organism>
<accession>A0A1I6BRW7</accession>
<dbReference type="PANTHER" id="PTHR23028:SF53">
    <property type="entry name" value="ACYL_TRANSF_3 DOMAIN-CONTAINING PROTEIN"/>
    <property type="match status" value="1"/>
</dbReference>
<feature type="transmembrane region" description="Helical" evidence="1">
    <location>
        <begin position="17"/>
        <end position="35"/>
    </location>
</feature>